<proteinExistence type="predicted"/>
<feature type="region of interest" description="Disordered" evidence="1">
    <location>
        <begin position="552"/>
        <end position="588"/>
    </location>
</feature>
<dbReference type="EMBL" id="CAJHJG010003646">
    <property type="protein sequence ID" value="CAD6933891.1"/>
    <property type="molecule type" value="Genomic_DNA"/>
</dbReference>
<name>A0A177UZG8_9BASI</name>
<feature type="compositionally biased region" description="Gly residues" evidence="1">
    <location>
        <begin position="810"/>
        <end position="821"/>
    </location>
</feature>
<feature type="chain" id="PRO_5043354807" description="Het-C-domain-containing protein" evidence="2">
    <location>
        <begin position="30"/>
        <end position="821"/>
    </location>
</feature>
<feature type="compositionally biased region" description="Gly residues" evidence="1">
    <location>
        <begin position="734"/>
        <end position="756"/>
    </location>
</feature>
<dbReference type="AlphaFoldDB" id="A0A177UZG8"/>
<reference evidence="4" key="2">
    <citation type="journal article" date="2019" name="IMA Fungus">
        <title>Genome sequencing and comparison of five Tilletia species to identify candidate genes for the detection of regulated species infecting wheat.</title>
        <authorList>
            <person name="Nguyen H.D.T."/>
            <person name="Sultana T."/>
            <person name="Kesanakurti P."/>
            <person name="Hambleton S."/>
        </authorList>
    </citation>
    <scope>NUCLEOTIDE SEQUENCE</scope>
    <source>
        <strain evidence="4">DAOMC 238032</strain>
    </source>
</reference>
<gene>
    <name evidence="4" type="ORF">A4X03_0g6147</name>
    <name evidence="3" type="ORF">JKIAZH3_G5275</name>
</gene>
<dbReference type="PANTHER" id="PTHR14905">
    <property type="entry name" value="NG37"/>
    <property type="match status" value="1"/>
</dbReference>
<accession>A0A177UZG8</accession>
<dbReference type="InterPro" id="IPR052577">
    <property type="entry name" value="VWA7"/>
</dbReference>
<dbReference type="Pfam" id="PF07217">
    <property type="entry name" value="Het-C"/>
    <property type="match status" value="1"/>
</dbReference>
<feature type="compositionally biased region" description="Gly residues" evidence="1">
    <location>
        <begin position="621"/>
        <end position="656"/>
    </location>
</feature>
<evidence type="ECO:0000313" key="6">
    <source>
        <dbReference type="Proteomes" id="UP000836402"/>
    </source>
</evidence>
<dbReference type="InterPro" id="IPR010816">
    <property type="entry name" value="Het-C"/>
</dbReference>
<reference evidence="3" key="3">
    <citation type="submission" date="2020-10" db="EMBL/GenBank/DDBJ databases">
        <authorList>
            <person name="Sedaghatjoo S."/>
        </authorList>
    </citation>
    <scope>NUCLEOTIDE SEQUENCE</scope>
    <source>
        <strain evidence="3">AZH3</strain>
    </source>
</reference>
<feature type="compositionally biased region" description="Gly residues" evidence="1">
    <location>
        <begin position="713"/>
        <end position="722"/>
    </location>
</feature>
<feature type="region of interest" description="Disordered" evidence="1">
    <location>
        <begin position="614"/>
        <end position="821"/>
    </location>
</feature>
<evidence type="ECO:0000313" key="5">
    <source>
        <dbReference type="Proteomes" id="UP000077671"/>
    </source>
</evidence>
<organism evidence="4 5">
    <name type="scientific">Tilletia caries</name>
    <name type="common">wheat bunt fungus</name>
    <dbReference type="NCBI Taxonomy" id="13290"/>
    <lineage>
        <taxon>Eukaryota</taxon>
        <taxon>Fungi</taxon>
        <taxon>Dikarya</taxon>
        <taxon>Basidiomycota</taxon>
        <taxon>Ustilaginomycotina</taxon>
        <taxon>Exobasidiomycetes</taxon>
        <taxon>Tilletiales</taxon>
        <taxon>Tilletiaceae</taxon>
        <taxon>Tilletia</taxon>
    </lineage>
</organism>
<keyword evidence="2" id="KW-0732">Signal</keyword>
<evidence type="ECO:0000256" key="2">
    <source>
        <dbReference type="SAM" id="SignalP"/>
    </source>
</evidence>
<dbReference type="Proteomes" id="UP000077671">
    <property type="component" value="Unassembled WGS sequence"/>
</dbReference>
<reference evidence="4" key="1">
    <citation type="submission" date="2016-04" db="EMBL/GenBank/DDBJ databases">
        <authorList>
            <person name="Nguyen H.D."/>
            <person name="Kesanakurti P."/>
            <person name="Cullis J."/>
            <person name="Levesque C.A."/>
            <person name="Hambleton S."/>
        </authorList>
    </citation>
    <scope>NUCLEOTIDE SEQUENCE</scope>
    <source>
        <strain evidence="4">DAOMC 238032</strain>
    </source>
</reference>
<feature type="compositionally biased region" description="Basic and acidic residues" evidence="1">
    <location>
        <begin position="552"/>
        <end position="570"/>
    </location>
</feature>
<evidence type="ECO:0000256" key="1">
    <source>
        <dbReference type="SAM" id="MobiDB-lite"/>
    </source>
</evidence>
<protein>
    <recommendedName>
        <fullName evidence="7">Het-C-domain-containing protein</fullName>
    </recommendedName>
</protein>
<sequence>MTRSTLLSDPRLYLFLAVLVLASLPAVSAFGAGNVPNWSFSEGSSFRHGDLEDILVDLLKKTGGGLLSRGSKFSGLDVKRVYFGNWLRDYSQAMDVAALQKLKPVSILSIVMVLGFMAHGYVTEEFQVTDERLGVYLPTEHIDNPKGYADNKDAREYDRRLRGPVDPRELEIDPRSGMKNYIANESGNWDTSSALVRRTLTQCIEMGRRARSTGRVEDLYEAYRLLGQALHTLEDLPAHSNWCELALLKLGFRDVFCHVGDNVRVQAPGGERVPPLVTGTFGSADFMHSLLGEAQDHLSEASVSDLSKAVEGARSQQGGSRGIGEGGSGSAFSNLMGLLNSVPGGPDGSVSRDIEDLSRAPAGGVENMSPEEMYQNLWRILSLRDRIMKSIEQTIEKIPGLGSLLESVSNAISVFIFTTLEPYLKPLVTQAMTGLSTGSAQVIKKEDQFEVFNDPNASDPTHSMLAKDHFAKILNEVAGNVAKIIVKHTVNNVVKAWDDQRASVDQIVDESLACMFHPYWHHPQAIVQREMLEYIESWSRTHHNEIRRLDRQNCRNHTDTRTGKAEEHSHGHGGGGNNNNQVPGGVGGKFGAQAAGAFSNYMGNKVQGMMPQQFGSREAGEGGGESASYYGGGGGDGGEGRGHGQSGSGVGGGGDYGRNESEGYGGHRAQGSGGGGGYGGNEGGYRPQQPEPQRYGGGGDGGYRPQESEPQYGSGGGGGGYGAPPSMPNERHYLGGGGGGGNDGGYPDAGGYGGQQQQGPPDFPAPSFGGGNSYDGGNNQSMYPGQQQQQQQGQYPGQQQQGWNPPQNQGYGGGGGNYQQY</sequence>
<feature type="compositionally biased region" description="Low complexity" evidence="1">
    <location>
        <begin position="783"/>
        <end position="809"/>
    </location>
</feature>
<evidence type="ECO:0000313" key="3">
    <source>
        <dbReference type="EMBL" id="CAD6933891.1"/>
    </source>
</evidence>
<dbReference type="Proteomes" id="UP000836402">
    <property type="component" value="Unassembled WGS sequence"/>
</dbReference>
<evidence type="ECO:0000313" key="4">
    <source>
        <dbReference type="EMBL" id="KAE8252495.1"/>
    </source>
</evidence>
<feature type="compositionally biased region" description="Gly residues" evidence="1">
    <location>
        <begin position="663"/>
        <end position="683"/>
    </location>
</feature>
<keyword evidence="6" id="KW-1185">Reference proteome</keyword>
<evidence type="ECO:0008006" key="7">
    <source>
        <dbReference type="Google" id="ProtNLM"/>
    </source>
</evidence>
<feature type="signal peptide" evidence="2">
    <location>
        <begin position="1"/>
        <end position="29"/>
    </location>
</feature>
<comment type="caution">
    <text evidence="4">The sequence shown here is derived from an EMBL/GenBank/DDBJ whole genome shotgun (WGS) entry which is preliminary data.</text>
</comment>
<dbReference type="PANTHER" id="PTHR14905:SF7">
    <property type="entry name" value="VON WILLEBRAND FACTOR A DOMAIN-CONTAINING PROTEIN 7"/>
    <property type="match status" value="1"/>
</dbReference>
<dbReference type="EMBL" id="LWDD02001113">
    <property type="protein sequence ID" value="KAE8252495.1"/>
    <property type="molecule type" value="Genomic_DNA"/>
</dbReference>